<sequence length="125" mass="13962">MSLRSPGREPGLELRYSHKLKGGRGIVFGTDPRTCDIVLPALQNREGRPLVSKQHFYITFDAQRRLVLRDCSTHGTTVTYDGRGSASRSNSEWVIGGDIVADSSNQIVIEIHPTLKFQIVVSRIR</sequence>
<protein>
    <recommendedName>
        <fullName evidence="1">FHA domain-containing protein</fullName>
    </recommendedName>
</protein>
<evidence type="ECO:0000259" key="1">
    <source>
        <dbReference type="PROSITE" id="PS50006"/>
    </source>
</evidence>
<dbReference type="InterPro" id="IPR008984">
    <property type="entry name" value="SMAD_FHA_dom_sf"/>
</dbReference>
<feature type="domain" description="FHA" evidence="1">
    <location>
        <begin position="26"/>
        <end position="79"/>
    </location>
</feature>
<organism evidence="2 3">
    <name type="scientific">Pseudovirgaria hyperparasitica</name>
    <dbReference type="NCBI Taxonomy" id="470096"/>
    <lineage>
        <taxon>Eukaryota</taxon>
        <taxon>Fungi</taxon>
        <taxon>Dikarya</taxon>
        <taxon>Ascomycota</taxon>
        <taxon>Pezizomycotina</taxon>
        <taxon>Dothideomycetes</taxon>
        <taxon>Dothideomycetes incertae sedis</taxon>
        <taxon>Acrospermales</taxon>
        <taxon>Acrospermaceae</taxon>
        <taxon>Pseudovirgaria</taxon>
    </lineage>
</organism>
<dbReference type="GeneID" id="54485163"/>
<evidence type="ECO:0000313" key="3">
    <source>
        <dbReference type="Proteomes" id="UP000799437"/>
    </source>
</evidence>
<dbReference type="Gene3D" id="2.60.200.20">
    <property type="match status" value="1"/>
</dbReference>
<gene>
    <name evidence="2" type="ORF">EJ05DRAFT_476763</name>
</gene>
<dbReference type="OrthoDB" id="10252171at2759"/>
<dbReference type="InterPro" id="IPR000253">
    <property type="entry name" value="FHA_dom"/>
</dbReference>
<name>A0A6A6W3T1_9PEZI</name>
<keyword evidence="3" id="KW-1185">Reference proteome</keyword>
<dbReference type="SUPFAM" id="SSF49879">
    <property type="entry name" value="SMAD/FHA domain"/>
    <property type="match status" value="1"/>
</dbReference>
<dbReference type="PROSITE" id="PS50006">
    <property type="entry name" value="FHA_DOMAIN"/>
    <property type="match status" value="1"/>
</dbReference>
<dbReference type="Proteomes" id="UP000799437">
    <property type="component" value="Unassembled WGS sequence"/>
</dbReference>
<dbReference type="AlphaFoldDB" id="A0A6A6W3T1"/>
<proteinExistence type="predicted"/>
<evidence type="ECO:0000313" key="2">
    <source>
        <dbReference type="EMBL" id="KAF2757512.1"/>
    </source>
</evidence>
<dbReference type="EMBL" id="ML996573">
    <property type="protein sequence ID" value="KAF2757512.1"/>
    <property type="molecule type" value="Genomic_DNA"/>
</dbReference>
<dbReference type="CDD" id="cd00060">
    <property type="entry name" value="FHA"/>
    <property type="match status" value="1"/>
</dbReference>
<accession>A0A6A6W3T1</accession>
<reference evidence="2" key="1">
    <citation type="journal article" date="2020" name="Stud. Mycol.">
        <title>101 Dothideomycetes genomes: a test case for predicting lifestyles and emergence of pathogens.</title>
        <authorList>
            <person name="Haridas S."/>
            <person name="Albert R."/>
            <person name="Binder M."/>
            <person name="Bloem J."/>
            <person name="Labutti K."/>
            <person name="Salamov A."/>
            <person name="Andreopoulos B."/>
            <person name="Baker S."/>
            <person name="Barry K."/>
            <person name="Bills G."/>
            <person name="Bluhm B."/>
            <person name="Cannon C."/>
            <person name="Castanera R."/>
            <person name="Culley D."/>
            <person name="Daum C."/>
            <person name="Ezra D."/>
            <person name="Gonzalez J."/>
            <person name="Henrissat B."/>
            <person name="Kuo A."/>
            <person name="Liang C."/>
            <person name="Lipzen A."/>
            <person name="Lutzoni F."/>
            <person name="Magnuson J."/>
            <person name="Mondo S."/>
            <person name="Nolan M."/>
            <person name="Ohm R."/>
            <person name="Pangilinan J."/>
            <person name="Park H.-J."/>
            <person name="Ramirez L."/>
            <person name="Alfaro M."/>
            <person name="Sun H."/>
            <person name="Tritt A."/>
            <person name="Yoshinaga Y."/>
            <person name="Zwiers L.-H."/>
            <person name="Turgeon B."/>
            <person name="Goodwin S."/>
            <person name="Spatafora J."/>
            <person name="Crous P."/>
            <person name="Grigoriev I."/>
        </authorList>
    </citation>
    <scope>NUCLEOTIDE SEQUENCE</scope>
    <source>
        <strain evidence="2">CBS 121739</strain>
    </source>
</reference>
<dbReference type="Pfam" id="PF00498">
    <property type="entry name" value="FHA"/>
    <property type="match status" value="1"/>
</dbReference>
<dbReference type="RefSeq" id="XP_033599963.1">
    <property type="nucleotide sequence ID" value="XM_033744109.1"/>
</dbReference>